<dbReference type="GO" id="GO:0006508">
    <property type="term" value="P:proteolysis"/>
    <property type="evidence" value="ECO:0007669"/>
    <property type="project" value="UniProtKB-KW"/>
</dbReference>
<name>A0A8J7KT16_9ACTN</name>
<dbReference type="NCBIfam" id="TIGR01543">
    <property type="entry name" value="proheadase_HK97"/>
    <property type="match status" value="1"/>
</dbReference>
<evidence type="ECO:0000259" key="4">
    <source>
        <dbReference type="Pfam" id="PF04586"/>
    </source>
</evidence>
<protein>
    <submittedName>
        <fullName evidence="5">HK97 family phage prohead protease</fullName>
    </submittedName>
</protein>
<dbReference type="GO" id="GO:0008233">
    <property type="term" value="F:peptidase activity"/>
    <property type="evidence" value="ECO:0007669"/>
    <property type="project" value="UniProtKB-KW"/>
</dbReference>
<dbReference type="InterPro" id="IPR054613">
    <property type="entry name" value="Peptidase_S78_dom"/>
</dbReference>
<reference evidence="5" key="1">
    <citation type="submission" date="2020-11" db="EMBL/GenBank/DDBJ databases">
        <title>Sequencing the genomes of 1000 actinobacteria strains.</title>
        <authorList>
            <person name="Klenk H.-P."/>
        </authorList>
    </citation>
    <scope>NUCLEOTIDE SEQUENCE</scope>
    <source>
        <strain evidence="5">DSM 45356</strain>
    </source>
</reference>
<dbReference type="InterPro" id="IPR006433">
    <property type="entry name" value="Prohead_protease"/>
</dbReference>
<keyword evidence="3" id="KW-0378">Hydrolase</keyword>
<comment type="caution">
    <text evidence="5">The sequence shown here is derived from an EMBL/GenBank/DDBJ whole genome shotgun (WGS) entry which is preliminary data.</text>
</comment>
<proteinExistence type="predicted"/>
<dbReference type="Proteomes" id="UP000622552">
    <property type="component" value="Unassembled WGS sequence"/>
</dbReference>
<dbReference type="Pfam" id="PF04586">
    <property type="entry name" value="Peptidase_S78"/>
    <property type="match status" value="1"/>
</dbReference>
<keyword evidence="6" id="KW-1185">Reference proteome</keyword>
<dbReference type="EMBL" id="JADOUF010000001">
    <property type="protein sequence ID" value="MBG6140232.1"/>
    <property type="molecule type" value="Genomic_DNA"/>
</dbReference>
<evidence type="ECO:0000313" key="6">
    <source>
        <dbReference type="Proteomes" id="UP000622552"/>
    </source>
</evidence>
<evidence type="ECO:0000313" key="5">
    <source>
        <dbReference type="EMBL" id="MBG6140232.1"/>
    </source>
</evidence>
<dbReference type="RefSeq" id="WP_197006798.1">
    <property type="nucleotide sequence ID" value="NZ_BONS01000006.1"/>
</dbReference>
<keyword evidence="1" id="KW-1188">Viral release from host cell</keyword>
<evidence type="ECO:0000256" key="2">
    <source>
        <dbReference type="ARBA" id="ARBA00022670"/>
    </source>
</evidence>
<organism evidence="5 6">
    <name type="scientific">Longispora fulva</name>
    <dbReference type="NCBI Taxonomy" id="619741"/>
    <lineage>
        <taxon>Bacteria</taxon>
        <taxon>Bacillati</taxon>
        <taxon>Actinomycetota</taxon>
        <taxon>Actinomycetes</taxon>
        <taxon>Micromonosporales</taxon>
        <taxon>Micromonosporaceae</taxon>
        <taxon>Longispora</taxon>
    </lineage>
</organism>
<accession>A0A8J7KT16</accession>
<sequence>MTVQTRATGYPLGAVEYRTISYTGVELRSTPNGTGGEALTFSGYACVTNTLYEMADWLGSYNEQVLSGAFRQTLADNADVAFLVNHGGLTLARTKSGTLTLAEDSTGLAVEAPLDPASPIVAGLRSAMERGDVDEMSFAFRVTGQSWSPDYSQRDITAVDLHKGDVSAVNYGANPATAGASLRGTQAVDRLSAAERRELFDRLNLEFGAENFPKVPDCPGGLPAAVVDAYRQFHTPPRLTSQRR</sequence>
<gene>
    <name evidence="5" type="ORF">IW245_006426</name>
</gene>
<dbReference type="AlphaFoldDB" id="A0A8J7KT16"/>
<evidence type="ECO:0000256" key="1">
    <source>
        <dbReference type="ARBA" id="ARBA00022612"/>
    </source>
</evidence>
<feature type="domain" description="Prohead serine protease" evidence="4">
    <location>
        <begin position="36"/>
        <end position="186"/>
    </location>
</feature>
<keyword evidence="2 5" id="KW-0645">Protease</keyword>
<evidence type="ECO:0000256" key="3">
    <source>
        <dbReference type="ARBA" id="ARBA00022801"/>
    </source>
</evidence>